<dbReference type="InterPro" id="IPR002123">
    <property type="entry name" value="Plipid/glycerol_acylTrfase"/>
</dbReference>
<sequence length="262" mass="30654">MVTILNKNLKFLMKHLIKYNLFDYYYVYSQKFIKFFHIKETMDRCTYWMGWRIYRLIVKKLWKWEYHGSANFPSTGACILIANHHHAIDPYFAGLGIYREVNFLAKISLFKIPIVRSLITAFKAIPLRRGVSDQIAIRVLKEKLANGEVIGMFPEGSRTKDGTLQKFHTGTARLCLEMNVPYCPVVIFGSQDLHIGKKVTAFAGKPRYPPAGMSCTKENCKVFTEIMYNDMKKLLDEKQLIIEKQNRNNSHRKNRDIFQRNL</sequence>
<dbReference type="PANTHER" id="PTHR10434:SF11">
    <property type="entry name" value="1-ACYL-SN-GLYCEROL-3-PHOSPHATE ACYLTRANSFERASE"/>
    <property type="match status" value="1"/>
</dbReference>
<reference evidence="4" key="1">
    <citation type="submission" date="2022-09" db="EMBL/GenBank/DDBJ databases">
        <title>Actin cytoskeleton and complex cell architecture in an #Asgard archaeon.</title>
        <authorList>
            <person name="Ponce Toledo R.I."/>
            <person name="Schleper C."/>
            <person name="Rodrigues Oliveira T."/>
            <person name="Wollweber F."/>
            <person name="Xu J."/>
            <person name="Rittmann S."/>
            <person name="Klingl A."/>
            <person name="Pilhofer M."/>
        </authorList>
    </citation>
    <scope>NUCLEOTIDE SEQUENCE</scope>
    <source>
        <strain evidence="4">B-35</strain>
    </source>
</reference>
<evidence type="ECO:0000313" key="5">
    <source>
        <dbReference type="Proteomes" id="UP001208689"/>
    </source>
</evidence>
<dbReference type="EMBL" id="CP104013">
    <property type="protein sequence ID" value="UYP44327.1"/>
    <property type="molecule type" value="Genomic_DNA"/>
</dbReference>
<dbReference type="Proteomes" id="UP001208689">
    <property type="component" value="Chromosome"/>
</dbReference>
<keyword evidence="5" id="KW-1185">Reference proteome</keyword>
<dbReference type="CDD" id="cd07989">
    <property type="entry name" value="LPLAT_AGPAT-like"/>
    <property type="match status" value="1"/>
</dbReference>
<keyword evidence="1" id="KW-0808">Transferase</keyword>
<evidence type="ECO:0000313" key="4">
    <source>
        <dbReference type="EMBL" id="UYP44327.1"/>
    </source>
</evidence>
<evidence type="ECO:0000259" key="3">
    <source>
        <dbReference type="SMART" id="SM00563"/>
    </source>
</evidence>
<name>A0ABY6HLE4_9ARCH</name>
<protein>
    <recommendedName>
        <fullName evidence="3">Phospholipid/glycerol acyltransferase domain-containing protein</fullName>
    </recommendedName>
</protein>
<feature type="domain" description="Phospholipid/glycerol acyltransferase" evidence="3">
    <location>
        <begin position="78"/>
        <end position="190"/>
    </location>
</feature>
<evidence type="ECO:0000256" key="1">
    <source>
        <dbReference type="ARBA" id="ARBA00022679"/>
    </source>
</evidence>
<proteinExistence type="predicted"/>
<dbReference type="SMART" id="SM00563">
    <property type="entry name" value="PlsC"/>
    <property type="match status" value="1"/>
</dbReference>
<evidence type="ECO:0000256" key="2">
    <source>
        <dbReference type="ARBA" id="ARBA00023315"/>
    </source>
</evidence>
<organism evidence="4 5">
    <name type="scientific">Candidatus Lokiarchaeum ossiferum</name>
    <dbReference type="NCBI Taxonomy" id="2951803"/>
    <lineage>
        <taxon>Archaea</taxon>
        <taxon>Promethearchaeati</taxon>
        <taxon>Promethearchaeota</taxon>
        <taxon>Promethearchaeia</taxon>
        <taxon>Promethearchaeales</taxon>
        <taxon>Promethearchaeaceae</taxon>
        <taxon>Candidatus Lokiarchaeum</taxon>
    </lineage>
</organism>
<dbReference type="PANTHER" id="PTHR10434">
    <property type="entry name" value="1-ACYL-SN-GLYCEROL-3-PHOSPHATE ACYLTRANSFERASE"/>
    <property type="match status" value="1"/>
</dbReference>
<dbReference type="Pfam" id="PF01553">
    <property type="entry name" value="Acyltransferase"/>
    <property type="match status" value="1"/>
</dbReference>
<accession>A0ABY6HLE4</accession>
<keyword evidence="2" id="KW-0012">Acyltransferase</keyword>
<dbReference type="SUPFAM" id="SSF69593">
    <property type="entry name" value="Glycerol-3-phosphate (1)-acyltransferase"/>
    <property type="match status" value="1"/>
</dbReference>
<gene>
    <name evidence="4" type="ORF">NEF87_000612</name>
</gene>